<name>A0A3U8PKP4_SALBE</name>
<gene>
    <name evidence="2" type="ORF">BSD66_23300</name>
    <name evidence="1" type="ORF">DM645_21915</name>
</gene>
<dbReference type="Pfam" id="PF07369">
    <property type="entry name" value="DUF1488"/>
    <property type="match status" value="1"/>
</dbReference>
<dbReference type="EMBL" id="AAKRZA010000063">
    <property type="protein sequence ID" value="ECV3729305.1"/>
    <property type="molecule type" value="Genomic_DNA"/>
</dbReference>
<organism evidence="1">
    <name type="scientific">Salmonella berta</name>
    <dbReference type="NCBI Taxonomy" id="28142"/>
    <lineage>
        <taxon>Bacteria</taxon>
        <taxon>Pseudomonadati</taxon>
        <taxon>Pseudomonadota</taxon>
        <taxon>Gammaproteobacteria</taxon>
        <taxon>Enterobacterales</taxon>
        <taxon>Enterobacteriaceae</taxon>
        <taxon>Salmonella</taxon>
    </lineage>
</organism>
<sequence length="88" mass="10333">MNQAIQFPDREEWDTAASAVIFPALVNGMQLTCAIKKDVLAYRFGGETAEQWLAIFREYRWDLEEEAEALILAQQEDDHGWIWLSWER</sequence>
<dbReference type="InterPro" id="IPR036692">
    <property type="entry name" value="Shew3726-like_sf"/>
</dbReference>
<dbReference type="AlphaFoldDB" id="A0A3U8PKP4"/>
<proteinExistence type="predicted"/>
<dbReference type="InterPro" id="IPR009962">
    <property type="entry name" value="DUF1488"/>
</dbReference>
<dbReference type="Gene3D" id="3.30.160.140">
    <property type="entry name" value="Shew3726-like"/>
    <property type="match status" value="1"/>
</dbReference>
<reference evidence="1" key="1">
    <citation type="submission" date="2018-06" db="EMBL/GenBank/DDBJ databases">
        <authorList>
            <consortium name="GenomeTrakr network: Whole genome sequencing for foodborne pathogen traceback"/>
        </authorList>
    </citation>
    <scope>NUCLEOTIDE SEQUENCE</scope>
    <source>
        <strain evidence="1">FSIS21821746</strain>
    </source>
</reference>
<dbReference type="SUPFAM" id="SSF160272">
    <property type="entry name" value="Shew3726-like"/>
    <property type="match status" value="1"/>
</dbReference>
<dbReference type="EMBL" id="AAKTIB010000015">
    <property type="protein sequence ID" value="ECV4058956.1"/>
    <property type="molecule type" value="Genomic_DNA"/>
</dbReference>
<reference evidence="2" key="2">
    <citation type="submission" date="2018-07" db="EMBL/GenBank/DDBJ databases">
        <authorList>
            <consortium name="PulseNet: The National Subtyping Network for Foodborne Disease Surveillance"/>
            <person name="Tarr C.L."/>
            <person name="Trees E."/>
            <person name="Katz L.S."/>
            <person name="Carleton-Romer H.A."/>
            <person name="Stroika S."/>
            <person name="Kucerova Z."/>
            <person name="Roache K.F."/>
            <person name="Sabol A.L."/>
            <person name="Besser J."/>
            <person name="Gerner-Smidt P."/>
        </authorList>
    </citation>
    <scope>NUCLEOTIDE SEQUENCE</scope>
    <source>
        <strain evidence="2">2014AM-2265</strain>
    </source>
</reference>
<evidence type="ECO:0000313" key="1">
    <source>
        <dbReference type="EMBL" id="ECV3729305.1"/>
    </source>
</evidence>
<accession>A0A3U8PKP4</accession>
<evidence type="ECO:0000313" key="2">
    <source>
        <dbReference type="EMBL" id="ECV4058956.1"/>
    </source>
</evidence>
<comment type="caution">
    <text evidence="1">The sequence shown here is derived from an EMBL/GenBank/DDBJ whole genome shotgun (WGS) entry which is preliminary data.</text>
</comment>
<protein>
    <submittedName>
        <fullName evidence="1">DUF1488 domain-containing protein</fullName>
    </submittedName>
</protein>
<dbReference type="RefSeq" id="WP_001525713.1">
    <property type="nucleotide sequence ID" value="NZ_JYWO01000026.1"/>
</dbReference>